<feature type="region of interest" description="Disordered" evidence="1">
    <location>
        <begin position="30"/>
        <end position="151"/>
    </location>
</feature>
<proteinExistence type="predicted"/>
<comment type="caution">
    <text evidence="2">The sequence shown here is derived from an EMBL/GenBank/DDBJ whole genome shotgun (WGS) entry which is preliminary data.</text>
</comment>
<reference evidence="2" key="1">
    <citation type="submission" date="2020-11" db="EMBL/GenBank/DDBJ databases">
        <title>Adaptations for nitrogen fixation in a non-lichenized fungal sporocarp promotes dispersal by wood-feeding termites.</title>
        <authorList>
            <consortium name="DOE Joint Genome Institute"/>
            <person name="Koch R.A."/>
            <person name="Yoon G."/>
            <person name="Arayal U."/>
            <person name="Lail K."/>
            <person name="Amirebrahimi M."/>
            <person name="Labutti K."/>
            <person name="Lipzen A."/>
            <person name="Riley R."/>
            <person name="Barry K."/>
            <person name="Henrissat B."/>
            <person name="Grigoriev I.V."/>
            <person name="Herr J.R."/>
            <person name="Aime M.C."/>
        </authorList>
    </citation>
    <scope>NUCLEOTIDE SEQUENCE</scope>
    <source>
        <strain evidence="2">MCA 3950</strain>
    </source>
</reference>
<feature type="compositionally biased region" description="Polar residues" evidence="1">
    <location>
        <begin position="79"/>
        <end position="89"/>
    </location>
</feature>
<feature type="region of interest" description="Disordered" evidence="1">
    <location>
        <begin position="1"/>
        <end position="20"/>
    </location>
</feature>
<organism evidence="2 3">
    <name type="scientific">Guyanagaster necrorhizus</name>
    <dbReference type="NCBI Taxonomy" id="856835"/>
    <lineage>
        <taxon>Eukaryota</taxon>
        <taxon>Fungi</taxon>
        <taxon>Dikarya</taxon>
        <taxon>Basidiomycota</taxon>
        <taxon>Agaricomycotina</taxon>
        <taxon>Agaricomycetes</taxon>
        <taxon>Agaricomycetidae</taxon>
        <taxon>Agaricales</taxon>
        <taxon>Marasmiineae</taxon>
        <taxon>Physalacriaceae</taxon>
        <taxon>Guyanagaster</taxon>
    </lineage>
</organism>
<dbReference type="Proteomes" id="UP000812287">
    <property type="component" value="Unassembled WGS sequence"/>
</dbReference>
<feature type="compositionally biased region" description="Basic and acidic residues" evidence="1">
    <location>
        <begin position="48"/>
        <end position="59"/>
    </location>
</feature>
<keyword evidence="3" id="KW-1185">Reference proteome</keyword>
<evidence type="ECO:0000256" key="1">
    <source>
        <dbReference type="SAM" id="MobiDB-lite"/>
    </source>
</evidence>
<dbReference type="GeneID" id="66106826"/>
<accession>A0A9P7VJJ1</accession>
<dbReference type="RefSeq" id="XP_043034676.1">
    <property type="nucleotide sequence ID" value="XM_043184529.1"/>
</dbReference>
<protein>
    <submittedName>
        <fullName evidence="2">Uncharacterized protein</fullName>
    </submittedName>
</protein>
<gene>
    <name evidence="2" type="ORF">BT62DRAFT_923571</name>
</gene>
<dbReference type="AlphaFoldDB" id="A0A9P7VJJ1"/>
<evidence type="ECO:0000313" key="3">
    <source>
        <dbReference type="Proteomes" id="UP000812287"/>
    </source>
</evidence>
<sequence>MNSEIMPSKWKAEGSGSAIPRLRRYEIYPSRESHTGRTLMIHKANTGLREDGEIKEERTVPSTNNHWSRLIDEEGLEQENWQDSQSQQLPPDKAEGSGATPAASKEEDDPETMAQGWTIQDGHIMQKEPPPLESPIADDESLHSFPGLPSG</sequence>
<evidence type="ECO:0000313" key="2">
    <source>
        <dbReference type="EMBL" id="KAG7441176.1"/>
    </source>
</evidence>
<dbReference type="EMBL" id="MU250563">
    <property type="protein sequence ID" value="KAG7441176.1"/>
    <property type="molecule type" value="Genomic_DNA"/>
</dbReference>
<name>A0A9P7VJJ1_9AGAR</name>